<keyword evidence="3" id="KW-1185">Reference proteome</keyword>
<dbReference type="EMBL" id="JYDS01000242">
    <property type="protein sequence ID" value="KRZ20398.1"/>
    <property type="molecule type" value="Genomic_DNA"/>
</dbReference>
<evidence type="ECO:0000256" key="1">
    <source>
        <dbReference type="SAM" id="MobiDB-lite"/>
    </source>
</evidence>
<dbReference type="Proteomes" id="UP000054805">
    <property type="component" value="Unassembled WGS sequence"/>
</dbReference>
<proteinExistence type="predicted"/>
<reference evidence="2 3" key="1">
    <citation type="submission" date="2015-01" db="EMBL/GenBank/DDBJ databases">
        <title>Evolution of Trichinella species and genotypes.</title>
        <authorList>
            <person name="Korhonen P.K."/>
            <person name="Edoardo P."/>
            <person name="Giuseppe L.R."/>
            <person name="Gasser R.B."/>
        </authorList>
    </citation>
    <scope>NUCLEOTIDE SEQUENCE [LARGE SCALE GENOMIC DNA]</scope>
    <source>
        <strain evidence="2">ISS588</strain>
    </source>
</reference>
<feature type="compositionally biased region" description="Polar residues" evidence="1">
    <location>
        <begin position="87"/>
        <end position="96"/>
    </location>
</feature>
<evidence type="ECO:0000313" key="3">
    <source>
        <dbReference type="Proteomes" id="UP000054805"/>
    </source>
</evidence>
<protein>
    <submittedName>
        <fullName evidence="2">Uncharacterized protein</fullName>
    </submittedName>
</protein>
<evidence type="ECO:0000313" key="2">
    <source>
        <dbReference type="EMBL" id="KRZ20398.1"/>
    </source>
</evidence>
<sequence>MAKVVVKIGPSSHRASVAPDMVMTISTNDASRPRSAEAGKKFSFYPPVKNFHSSVYSLFSLTSIILPYCNENDAEKKITEELVMNGEGSSSTNLHSTLPELGKY</sequence>
<gene>
    <name evidence="2" type="ORF">T4B_2833</name>
</gene>
<organism evidence="2 3">
    <name type="scientific">Trichinella pseudospiralis</name>
    <name type="common">Parasitic roundworm</name>
    <dbReference type="NCBI Taxonomy" id="6337"/>
    <lineage>
        <taxon>Eukaryota</taxon>
        <taxon>Metazoa</taxon>
        <taxon>Ecdysozoa</taxon>
        <taxon>Nematoda</taxon>
        <taxon>Enoplea</taxon>
        <taxon>Dorylaimia</taxon>
        <taxon>Trichinellida</taxon>
        <taxon>Trichinellidae</taxon>
        <taxon>Trichinella</taxon>
    </lineage>
</organism>
<dbReference type="AlphaFoldDB" id="A0A0V1IC02"/>
<feature type="region of interest" description="Disordered" evidence="1">
    <location>
        <begin position="85"/>
        <end position="104"/>
    </location>
</feature>
<name>A0A0V1IC02_TRIPS</name>
<accession>A0A0V1IC02</accession>
<comment type="caution">
    <text evidence="2">The sequence shown here is derived from an EMBL/GenBank/DDBJ whole genome shotgun (WGS) entry which is preliminary data.</text>
</comment>